<evidence type="ECO:0000256" key="1">
    <source>
        <dbReference type="SAM" id="SignalP"/>
    </source>
</evidence>
<dbReference type="AlphaFoldDB" id="A0A4Z1PEL2"/>
<accession>A0A4Z1PEL2</accession>
<gene>
    <name evidence="2" type="ORF">E6O75_ATG00718</name>
</gene>
<keyword evidence="1" id="KW-0732">Signal</keyword>
<evidence type="ECO:0000313" key="2">
    <source>
        <dbReference type="EMBL" id="TID27951.1"/>
    </source>
</evidence>
<dbReference type="EMBL" id="SNSC02000001">
    <property type="protein sequence ID" value="TID27951.1"/>
    <property type="molecule type" value="Genomic_DNA"/>
</dbReference>
<protein>
    <submittedName>
        <fullName evidence="2">Diphthamide biosynthesis protein 2</fullName>
    </submittedName>
</protein>
<name>A0A4Z1PEL2_9PEZI</name>
<evidence type="ECO:0000313" key="3">
    <source>
        <dbReference type="Proteomes" id="UP000298493"/>
    </source>
</evidence>
<feature type="chain" id="PRO_5021446328" evidence="1">
    <location>
        <begin position="16"/>
        <end position="394"/>
    </location>
</feature>
<keyword evidence="3" id="KW-1185">Reference proteome</keyword>
<feature type="signal peptide" evidence="1">
    <location>
        <begin position="1"/>
        <end position="15"/>
    </location>
</feature>
<reference evidence="2 3" key="1">
    <citation type="submission" date="2019-04" db="EMBL/GenBank/DDBJ databases">
        <title>High contiguity whole genome sequence and gene annotation resource for two Venturia nashicola isolates.</title>
        <authorList>
            <person name="Prokchorchik M."/>
            <person name="Won K."/>
            <person name="Lee Y."/>
            <person name="Choi E.D."/>
            <person name="Segonzac C."/>
            <person name="Sohn K.H."/>
        </authorList>
    </citation>
    <scope>NUCLEOTIDE SEQUENCE [LARGE SCALE GENOMIC DNA]</scope>
    <source>
        <strain evidence="2 3">PRI2</strain>
    </source>
</reference>
<organism evidence="2 3">
    <name type="scientific">Venturia nashicola</name>
    <dbReference type="NCBI Taxonomy" id="86259"/>
    <lineage>
        <taxon>Eukaryota</taxon>
        <taxon>Fungi</taxon>
        <taxon>Dikarya</taxon>
        <taxon>Ascomycota</taxon>
        <taxon>Pezizomycotina</taxon>
        <taxon>Dothideomycetes</taxon>
        <taxon>Pleosporomycetidae</taxon>
        <taxon>Venturiales</taxon>
        <taxon>Venturiaceae</taxon>
        <taxon>Venturia</taxon>
    </lineage>
</organism>
<proteinExistence type="predicted"/>
<dbReference type="Proteomes" id="UP000298493">
    <property type="component" value="Unassembled WGS sequence"/>
</dbReference>
<sequence>MKSVITSLLIGGVVARSVLEQRQVKASGGGGNNGIAALVGGVLNRGYGKVADPAGAAPRRIKLATRAKSIPGSESVKIRYGPYNVPNMNHKNIMGEAGMLWNYPDKQVEKPCQECVIVGMNAGLEYPNGRSANIDNNQWLHHFVQFVIGPGRVDATCGDNPQSLPHMLIGSTSKGSERFFSSGNERTPAFLQDWSGTTNVGYHLRKEDKMAFIVDLMNENMKDELVYLTISYDYVPGRPAGFDDMKPVWFDAAQCGTSEVKAPKQSGNFTVTAPKWVANFEGDILGSAGHLHDGGTNILLVVDGKTVCNSDATYGGSPEYVQKNPMMHKDSAVEHISKMKVCMNESFTLKKLVKGQVWTLKAVYDYSKQKGMLHEDGKQSSVMGIAIMYVRVKK</sequence>
<comment type="caution">
    <text evidence="2">The sequence shown here is derived from an EMBL/GenBank/DDBJ whole genome shotgun (WGS) entry which is preliminary data.</text>
</comment>